<evidence type="ECO:0000313" key="1">
    <source>
        <dbReference type="EMBL" id="CAG9762728.1"/>
    </source>
</evidence>
<gene>
    <name evidence="1" type="ORF">CEUTPL_LOCUS3403</name>
</gene>
<proteinExistence type="predicted"/>
<sequence length="102" mass="12079">MDNKMELLHNINESIRSIEEALAKSENEAWEQYEFLNEEAPMDREDESLSAYRHTKISQIAEYLNEVTEDLHMRKTKLLQTRALLCKTIEKISEDSQIYDTQ</sequence>
<reference evidence="1" key="1">
    <citation type="submission" date="2022-01" db="EMBL/GenBank/DDBJ databases">
        <authorList>
            <person name="King R."/>
        </authorList>
    </citation>
    <scope>NUCLEOTIDE SEQUENCE</scope>
</reference>
<accession>A0A9N9QKT2</accession>
<dbReference type="AlphaFoldDB" id="A0A9N9QKT2"/>
<protein>
    <submittedName>
        <fullName evidence="1">Uncharacterized protein</fullName>
    </submittedName>
</protein>
<dbReference type="Proteomes" id="UP001152799">
    <property type="component" value="Chromosome 12"/>
</dbReference>
<evidence type="ECO:0000313" key="2">
    <source>
        <dbReference type="Proteomes" id="UP001152799"/>
    </source>
</evidence>
<organism evidence="1 2">
    <name type="scientific">Ceutorhynchus assimilis</name>
    <name type="common">cabbage seed weevil</name>
    <dbReference type="NCBI Taxonomy" id="467358"/>
    <lineage>
        <taxon>Eukaryota</taxon>
        <taxon>Metazoa</taxon>
        <taxon>Ecdysozoa</taxon>
        <taxon>Arthropoda</taxon>
        <taxon>Hexapoda</taxon>
        <taxon>Insecta</taxon>
        <taxon>Pterygota</taxon>
        <taxon>Neoptera</taxon>
        <taxon>Endopterygota</taxon>
        <taxon>Coleoptera</taxon>
        <taxon>Polyphaga</taxon>
        <taxon>Cucujiformia</taxon>
        <taxon>Curculionidae</taxon>
        <taxon>Ceutorhynchinae</taxon>
        <taxon>Ceutorhynchus</taxon>
    </lineage>
</organism>
<name>A0A9N9QKT2_9CUCU</name>
<dbReference type="EMBL" id="OU892288">
    <property type="protein sequence ID" value="CAG9762728.1"/>
    <property type="molecule type" value="Genomic_DNA"/>
</dbReference>
<keyword evidence="2" id="KW-1185">Reference proteome</keyword>